<dbReference type="InterPro" id="IPR000795">
    <property type="entry name" value="T_Tr_GTP-bd_dom"/>
</dbReference>
<dbReference type="InterPro" id="IPR020568">
    <property type="entry name" value="Ribosomal_Su5_D2-typ_SF"/>
</dbReference>
<dbReference type="PANTHER" id="PTHR43261">
    <property type="entry name" value="TRANSLATION ELONGATION FACTOR G-RELATED"/>
    <property type="match status" value="1"/>
</dbReference>
<protein>
    <submittedName>
        <fullName evidence="7">Translation factor GTPase family protein</fullName>
    </submittedName>
</protein>
<keyword evidence="2" id="KW-0547">Nucleotide-binding</keyword>
<keyword evidence="8" id="KW-1185">Reference proteome</keyword>
<dbReference type="InterPro" id="IPR035650">
    <property type="entry name" value="Tet_C"/>
</dbReference>
<dbReference type="Gene3D" id="2.40.30.10">
    <property type="entry name" value="Translation factors"/>
    <property type="match status" value="1"/>
</dbReference>
<dbReference type="InterPro" id="IPR027417">
    <property type="entry name" value="P-loop_NTPase"/>
</dbReference>
<dbReference type="CDD" id="cd03711">
    <property type="entry name" value="Tet_C"/>
    <property type="match status" value="1"/>
</dbReference>
<organism evidence="7 8">
    <name type="scientific">Clostridium boliviensis</name>
    <dbReference type="NCBI Taxonomy" id="318465"/>
    <lineage>
        <taxon>Bacteria</taxon>
        <taxon>Bacillati</taxon>
        <taxon>Bacillota</taxon>
        <taxon>Clostridia</taxon>
        <taxon>Eubacteriales</taxon>
        <taxon>Clostridiaceae</taxon>
        <taxon>Clostridium</taxon>
    </lineage>
</organism>
<dbReference type="NCBIfam" id="TIGR00231">
    <property type="entry name" value="small_GTP"/>
    <property type="match status" value="1"/>
</dbReference>
<dbReference type="InterPro" id="IPR009000">
    <property type="entry name" value="Transl_B-barrel_sf"/>
</dbReference>
<dbReference type="SUPFAM" id="SSF54211">
    <property type="entry name" value="Ribosomal protein S5 domain 2-like"/>
    <property type="match status" value="1"/>
</dbReference>
<dbReference type="Pfam" id="PF00679">
    <property type="entry name" value="EFG_C"/>
    <property type="match status" value="1"/>
</dbReference>
<sequence length="881" mass="98983">MKQLTIGILAHVDAGKTTLSEGILYVSGKIGKPGRVDNKNTFLDTYELEKARGITIFSKQAVFDMGGIKTTLLDTPGHVDFSAEMERTLRVLDYAILVISGADGVQGHTRTLWRLLSMYQIPVYVFINKMDQPAADKDRLMSEVKKQLHDSCIDFSLAGTDSFYDQLAMCSESMMDEYLETGAVSGDQIRQGIKNRTVFPCFLGSALKLQGIEALLAGISQYAIIPEYSGEFGAKIFKITRDDQGNRLTHLKLTGGTLSVKNTLTNGTWEEKVNQIRIYSGEKYETVNEISPGCICAVTGLSQTRPGEGLGFEEVYESPVLEPVLSYQIALPEGCNPRQMIPRLRQLEEEEPELHIVWDEHLQEIQAQIMGEIQIEILKSLISDRFGVEVSFDTGRIVYKETIDSPAEGVGHFEPLRHYAEVHLLLEPGEPGSGLEFCSACSEELLGKNYQRLVLTHLEEKSHKGVLTGSAITDMRITLVSGKAHQKHTEGGDFREATYRAVRQGLKEAQSVLLEPYYGFTLELPENLVGRAMTDIEKMWGTCEISHTDGAAAVLTGSAPVSAMRNYQKEVSAYSKGMGRLFCTLKGYEPCHNPEFVIRESGYDSESDLDNPAGSVFCSHGAGFVVPWDQVKKHMHVEPFLKSPQSGTDEETVVGGYTGLEAPLMSLEEIDRIIESTFYANRGKRTEWKRKKPVYEVRRDPVYHDINQAEQREEYLLVDGYNIVFAWPELAELAQDNMDGARMKLLDQLCNYQAIRKCKIIAVFDAYRVKEHREEFIAYHNIHLVYTREAQTADHYIERFAHDNNRKYRITVATSDGLQQMIVRGAGCALLSARELKIEMEAANKRVTGEFQDSRPKNRNFLLDSLSDEAKEQLKDVNSKE</sequence>
<dbReference type="Gene3D" id="3.30.70.870">
    <property type="entry name" value="Elongation Factor G (Translational Gtpase), domain 3"/>
    <property type="match status" value="1"/>
</dbReference>
<dbReference type="SUPFAM" id="SSF52540">
    <property type="entry name" value="P-loop containing nucleoside triphosphate hydrolases"/>
    <property type="match status" value="1"/>
</dbReference>
<comment type="function">
    <text evidence="1">Abolishes the inhibitory effect of tetracyclin on protein synthesis by a non-covalent modification of the ribosomes.</text>
</comment>
<dbReference type="Pfam" id="PF05991">
    <property type="entry name" value="NYN_YacP"/>
    <property type="match status" value="1"/>
</dbReference>
<evidence type="ECO:0000256" key="5">
    <source>
        <dbReference type="ARBA" id="ARBA00023251"/>
    </source>
</evidence>
<dbReference type="EMBL" id="JAWONS010000329">
    <property type="protein sequence ID" value="MDW2800708.1"/>
    <property type="molecule type" value="Genomic_DNA"/>
</dbReference>
<name>A0ABU4GT34_9CLOT</name>
<dbReference type="PROSITE" id="PS51722">
    <property type="entry name" value="G_TR_2"/>
    <property type="match status" value="1"/>
</dbReference>
<feature type="domain" description="Tr-type G" evidence="6">
    <location>
        <begin position="1"/>
        <end position="227"/>
    </location>
</feature>
<dbReference type="InterPro" id="IPR053905">
    <property type="entry name" value="EF-G-like_DII"/>
</dbReference>
<accession>A0ABU4GT34</accession>
<dbReference type="SMART" id="SM00889">
    <property type="entry name" value="EFG_IV"/>
    <property type="match status" value="1"/>
</dbReference>
<proteinExistence type="predicted"/>
<dbReference type="Pfam" id="PF22042">
    <property type="entry name" value="EF-G_D2"/>
    <property type="match status" value="1"/>
</dbReference>
<dbReference type="InterPro" id="IPR005225">
    <property type="entry name" value="Small_GTP-bd"/>
</dbReference>
<dbReference type="Pfam" id="PF03764">
    <property type="entry name" value="EFG_IV"/>
    <property type="match status" value="1"/>
</dbReference>
<dbReference type="InterPro" id="IPR035647">
    <property type="entry name" value="EFG_III/V"/>
</dbReference>
<evidence type="ECO:0000313" key="8">
    <source>
        <dbReference type="Proteomes" id="UP001276854"/>
    </source>
</evidence>
<comment type="caution">
    <text evidence="7">The sequence shown here is derived from an EMBL/GenBank/DDBJ whole genome shotgun (WGS) entry which is preliminary data.</text>
</comment>
<reference evidence="7 8" key="1">
    <citation type="submission" date="2023-10" db="EMBL/GenBank/DDBJ databases">
        <title>A novel Glycoside Hydrolase 43-Like Enzyme from Clostrdium boliviensis is an Endo-xylanase, and a Candidate for Xylooligosaccharides Production from Different Xylan Substrates.</title>
        <authorList>
            <person name="Alvarez M.T."/>
            <person name="Rocabado-Villegas L.R."/>
            <person name="Salas-Veizaga D.M."/>
            <person name="Linares-Pasten J.A."/>
            <person name="Gudmundsdottir E.E."/>
            <person name="Hreggvidsson G.O."/>
            <person name="Adlercreutz P."/>
            <person name="Nordberg Karlsson E."/>
        </authorList>
    </citation>
    <scope>NUCLEOTIDE SEQUENCE [LARGE SCALE GENOMIC DNA]</scope>
    <source>
        <strain evidence="7 8">E-1</strain>
    </source>
</reference>
<dbReference type="SUPFAM" id="SSF54980">
    <property type="entry name" value="EF-G C-terminal domain-like"/>
    <property type="match status" value="2"/>
</dbReference>
<dbReference type="Gene3D" id="3.30.70.240">
    <property type="match status" value="1"/>
</dbReference>
<evidence type="ECO:0000256" key="1">
    <source>
        <dbReference type="ARBA" id="ARBA00003987"/>
    </source>
</evidence>
<evidence type="ECO:0000256" key="2">
    <source>
        <dbReference type="ARBA" id="ARBA00022741"/>
    </source>
</evidence>
<dbReference type="RefSeq" id="WP_318067111.1">
    <property type="nucleotide sequence ID" value="NZ_JAWONS010000329.1"/>
</dbReference>
<evidence type="ECO:0000256" key="4">
    <source>
        <dbReference type="ARBA" id="ARBA00023134"/>
    </source>
</evidence>
<dbReference type="PRINTS" id="PR00315">
    <property type="entry name" value="ELONGATNFCT"/>
</dbReference>
<gene>
    <name evidence="7" type="ORF">RZO55_24365</name>
</gene>
<evidence type="ECO:0000313" key="7">
    <source>
        <dbReference type="EMBL" id="MDW2800708.1"/>
    </source>
</evidence>
<keyword evidence="4" id="KW-0342">GTP-binding</keyword>
<dbReference type="InterPro" id="IPR000640">
    <property type="entry name" value="EFG_V-like"/>
</dbReference>
<dbReference type="InterPro" id="IPR005517">
    <property type="entry name" value="Transl_elong_EFG/EF2_IV"/>
</dbReference>
<dbReference type="Proteomes" id="UP001276854">
    <property type="component" value="Unassembled WGS sequence"/>
</dbReference>
<dbReference type="PANTHER" id="PTHR43261:SF1">
    <property type="entry name" value="RIBOSOME-RELEASING FACTOR 2, MITOCHONDRIAL"/>
    <property type="match status" value="1"/>
</dbReference>
<dbReference type="Gene3D" id="3.40.50.300">
    <property type="entry name" value="P-loop containing nucleotide triphosphate hydrolases"/>
    <property type="match status" value="1"/>
</dbReference>
<dbReference type="InterPro" id="IPR014721">
    <property type="entry name" value="Ribsml_uS5_D2-typ_fold_subgr"/>
</dbReference>
<dbReference type="SUPFAM" id="SSF50447">
    <property type="entry name" value="Translation proteins"/>
    <property type="match status" value="1"/>
</dbReference>
<dbReference type="Pfam" id="PF00009">
    <property type="entry name" value="GTP_EFTU"/>
    <property type="match status" value="1"/>
</dbReference>
<evidence type="ECO:0000256" key="3">
    <source>
        <dbReference type="ARBA" id="ARBA00022917"/>
    </source>
</evidence>
<evidence type="ECO:0000259" key="6">
    <source>
        <dbReference type="PROSITE" id="PS51722"/>
    </source>
</evidence>
<keyword evidence="3" id="KW-0648">Protein biosynthesis</keyword>
<keyword evidence="5" id="KW-0046">Antibiotic resistance</keyword>
<dbReference type="CDD" id="cd10912">
    <property type="entry name" value="PIN_YacP-like"/>
    <property type="match status" value="1"/>
</dbReference>
<dbReference type="Gene3D" id="3.30.230.10">
    <property type="match status" value="1"/>
</dbReference>
<dbReference type="InterPro" id="IPR010298">
    <property type="entry name" value="YacP-like"/>
</dbReference>